<evidence type="ECO:0000256" key="1">
    <source>
        <dbReference type="SAM" id="SignalP"/>
    </source>
</evidence>
<reference evidence="2 3" key="1">
    <citation type="submission" date="2018-07" db="EMBL/GenBank/DDBJ databases">
        <title>A high quality draft genome assembly of the barn swallow (H. rustica rustica).</title>
        <authorList>
            <person name="Formenti G."/>
            <person name="Chiara M."/>
            <person name="Poveda L."/>
            <person name="Francoijs K.-J."/>
            <person name="Bonisoli-Alquati A."/>
            <person name="Canova L."/>
            <person name="Gianfranceschi L."/>
            <person name="Horner D.S."/>
            <person name="Saino N."/>
        </authorList>
    </citation>
    <scope>NUCLEOTIDE SEQUENCE [LARGE SCALE GENOMIC DNA]</scope>
    <source>
        <strain evidence="2">Chelidonia</strain>
        <tissue evidence="2">Blood</tissue>
    </source>
</reference>
<protein>
    <submittedName>
        <fullName evidence="2">Uncharacterized protein</fullName>
    </submittedName>
</protein>
<name>A0A3M0L1P2_HIRRU</name>
<feature type="chain" id="PRO_5018119835" evidence="1">
    <location>
        <begin position="20"/>
        <end position="142"/>
    </location>
</feature>
<sequence>MFKSWCTAFFGPLFGQLLAEVELHAGLPLIKHLPTLPERDDPFFAVMVATPTGPVAGVEEPRPHGEEVACLACDPDPRVFAAVCEAELACGQRLPGVVDTATQRKEGKGPTCRKSRGLYGISQVVANNFQWSKQIPIFQLTL</sequence>
<gene>
    <name evidence="2" type="ORF">DUI87_04094</name>
</gene>
<keyword evidence="3" id="KW-1185">Reference proteome</keyword>
<dbReference type="EMBL" id="QRBI01000095">
    <property type="protein sequence ID" value="RMC19482.1"/>
    <property type="molecule type" value="Genomic_DNA"/>
</dbReference>
<evidence type="ECO:0000313" key="2">
    <source>
        <dbReference type="EMBL" id="RMC19482.1"/>
    </source>
</evidence>
<organism evidence="2 3">
    <name type="scientific">Hirundo rustica rustica</name>
    <dbReference type="NCBI Taxonomy" id="333673"/>
    <lineage>
        <taxon>Eukaryota</taxon>
        <taxon>Metazoa</taxon>
        <taxon>Chordata</taxon>
        <taxon>Craniata</taxon>
        <taxon>Vertebrata</taxon>
        <taxon>Euteleostomi</taxon>
        <taxon>Archelosauria</taxon>
        <taxon>Archosauria</taxon>
        <taxon>Dinosauria</taxon>
        <taxon>Saurischia</taxon>
        <taxon>Theropoda</taxon>
        <taxon>Coelurosauria</taxon>
        <taxon>Aves</taxon>
        <taxon>Neognathae</taxon>
        <taxon>Neoaves</taxon>
        <taxon>Telluraves</taxon>
        <taxon>Australaves</taxon>
        <taxon>Passeriformes</taxon>
        <taxon>Sylvioidea</taxon>
        <taxon>Hirundinidae</taxon>
        <taxon>Hirundo</taxon>
    </lineage>
</organism>
<dbReference type="Proteomes" id="UP000269221">
    <property type="component" value="Unassembled WGS sequence"/>
</dbReference>
<proteinExistence type="predicted"/>
<comment type="caution">
    <text evidence="2">The sequence shown here is derived from an EMBL/GenBank/DDBJ whole genome shotgun (WGS) entry which is preliminary data.</text>
</comment>
<feature type="signal peptide" evidence="1">
    <location>
        <begin position="1"/>
        <end position="19"/>
    </location>
</feature>
<keyword evidence="1" id="KW-0732">Signal</keyword>
<evidence type="ECO:0000313" key="3">
    <source>
        <dbReference type="Proteomes" id="UP000269221"/>
    </source>
</evidence>
<dbReference type="AlphaFoldDB" id="A0A3M0L1P2"/>
<accession>A0A3M0L1P2</accession>